<dbReference type="EMBL" id="JWZT01000521">
    <property type="protein sequence ID" value="KII74153.1"/>
    <property type="molecule type" value="Genomic_DNA"/>
</dbReference>
<comment type="caution">
    <text evidence="1">The sequence shown here is derived from an EMBL/GenBank/DDBJ whole genome shotgun (WGS) entry which is preliminary data.</text>
</comment>
<proteinExistence type="predicted"/>
<keyword evidence="2" id="KW-1185">Reference proteome</keyword>
<organism evidence="1 2">
    <name type="scientific">Thelohanellus kitauei</name>
    <name type="common">Myxosporean</name>
    <dbReference type="NCBI Taxonomy" id="669202"/>
    <lineage>
        <taxon>Eukaryota</taxon>
        <taxon>Metazoa</taxon>
        <taxon>Cnidaria</taxon>
        <taxon>Myxozoa</taxon>
        <taxon>Myxosporea</taxon>
        <taxon>Bivalvulida</taxon>
        <taxon>Platysporina</taxon>
        <taxon>Myxobolidae</taxon>
        <taxon>Thelohanellus</taxon>
    </lineage>
</organism>
<dbReference type="Proteomes" id="UP000031668">
    <property type="component" value="Unassembled WGS sequence"/>
</dbReference>
<dbReference type="Pfam" id="PF05536">
    <property type="entry name" value="Neurochondrin"/>
    <property type="match status" value="1"/>
</dbReference>
<dbReference type="InterPro" id="IPR008709">
    <property type="entry name" value="Neurochondrin"/>
</dbReference>
<accession>A0A0C2JXF6</accession>
<name>A0A0C2JXF6_THEKT</name>
<evidence type="ECO:0000313" key="1">
    <source>
        <dbReference type="EMBL" id="KII74153.1"/>
    </source>
</evidence>
<dbReference type="OrthoDB" id="10645576at2759"/>
<reference evidence="1 2" key="1">
    <citation type="journal article" date="2014" name="Genome Biol. Evol.">
        <title>The genome of the myxosporean Thelohanellus kitauei shows adaptations to nutrient acquisition within its fish host.</title>
        <authorList>
            <person name="Yang Y."/>
            <person name="Xiong J."/>
            <person name="Zhou Z."/>
            <person name="Huo F."/>
            <person name="Miao W."/>
            <person name="Ran C."/>
            <person name="Liu Y."/>
            <person name="Zhang J."/>
            <person name="Feng J."/>
            <person name="Wang M."/>
            <person name="Wang M."/>
            <person name="Wang L."/>
            <person name="Yao B."/>
        </authorList>
    </citation>
    <scope>NUCLEOTIDE SEQUENCE [LARGE SCALE GENOMIC DNA]</scope>
    <source>
        <strain evidence="1">Wuqing</strain>
    </source>
</reference>
<sequence length="580" mass="66683">MAQARRIKITMNMDEDRLVNYAIKTLRDSEDDNQRIATLFLVLKLNPEKLRNHHKFVDLYMSITPSFIYRLLKSSMTESPELAEIELGLEILSYFLVHPRIAESKEIGRLVECCINTCRTGLADSKDIRACLHNIISYVGSMNPKAIMLKDLIKYFQLIQYSSALEADRIIENCKIVLSKPHQDTLGFVADVCECSKSLKAEVKFKTYDLLFLGLSRVTGIPTHFDRLGSMIDHVSLCLKTSNPVHGISIQILALLFTHCPFGTVFQHVKNKSEVDLWLSLCLIEIDLFLNKMIVESKFVGQFPVNIESSLYVIEILVNQTDYELCPKSCSSVVEFSKFILQILRDHEVKLFDESIFGDITTPLYRIICFTIAGSINNLEFEDFTNFFHVTAKIIETEKVENDNLVRWILPLLSNIPDSSSVKYFTVDDRFTDVICTLFHQYAIDYREDLCFVNSEVFENFLLGIYRYVSHEAIGVYDFGSLHHDIIQFCEACQNKLMAKNEALAYMLGTYLCHRNILDTDLVKSWLSVLSGRKILNIIDLGMFSLTFLEELVSLLKRNPEFMKDDFAISQIERSVYLSK</sequence>
<gene>
    <name evidence="1" type="ORF">RF11_01807</name>
</gene>
<evidence type="ECO:0000313" key="2">
    <source>
        <dbReference type="Proteomes" id="UP000031668"/>
    </source>
</evidence>
<dbReference type="AlphaFoldDB" id="A0A0C2JXF6"/>
<protein>
    <submittedName>
        <fullName evidence="1">Uncharacterized protein</fullName>
    </submittedName>
</protein>